<evidence type="ECO:0000313" key="5">
    <source>
        <dbReference type="WBParaSite" id="BPAG_0000815701-mRNA-1"/>
    </source>
</evidence>
<dbReference type="InterPro" id="IPR036612">
    <property type="entry name" value="KH_dom_type_1_sf"/>
</dbReference>
<dbReference type="Gene3D" id="3.30.1370.10">
    <property type="entry name" value="K Homology domain, type 1"/>
    <property type="match status" value="3"/>
</dbReference>
<dbReference type="SMART" id="SM00322">
    <property type="entry name" value="KH"/>
    <property type="match status" value="4"/>
</dbReference>
<dbReference type="PANTHER" id="PTHR10288">
    <property type="entry name" value="KH DOMAIN CONTAINING RNA BINDING PROTEIN"/>
    <property type="match status" value="1"/>
</dbReference>
<evidence type="ECO:0000256" key="3">
    <source>
        <dbReference type="SAM" id="MobiDB-lite"/>
    </source>
</evidence>
<dbReference type="Pfam" id="PF00013">
    <property type="entry name" value="KH_1"/>
    <property type="match status" value="4"/>
</dbReference>
<dbReference type="AlphaFoldDB" id="A0A158PQP7"/>
<feature type="region of interest" description="Disordered" evidence="3">
    <location>
        <begin position="198"/>
        <end position="244"/>
    </location>
</feature>
<keyword evidence="2" id="KW-0694">RNA-binding</keyword>
<dbReference type="WBParaSite" id="BPAG_0000815701-mRNA-1">
    <property type="protein sequence ID" value="BPAG_0000815701-mRNA-1"/>
    <property type="gene ID" value="BPAG_0000815701"/>
</dbReference>
<evidence type="ECO:0000259" key="4">
    <source>
        <dbReference type="SMART" id="SM00322"/>
    </source>
</evidence>
<dbReference type="Gene3D" id="3.30.310.210">
    <property type="match status" value="1"/>
</dbReference>
<dbReference type="SUPFAM" id="SSF54791">
    <property type="entry name" value="Eukaryotic type KH-domain (KH-domain type I)"/>
    <property type="match status" value="4"/>
</dbReference>
<sequence>MFWLLSKTEYAEQAATDYGNLSDVITYDLVIQIVCEELALFSTGRLTDGIFEEVLSRSGLDFETKLVHLSEVLLLFPSEYLSLSIFHFVITVQRQSQLYVCVTTTAEQILVDSSSWTVKIIRSENSDISKKQMEHFANRSTQAQQHVYTTTPYNLYPNQPPYIAGYQPVPQHHPVTFQQGPSHYSRPSIGTGQITNNVQQRQSSHEGGNGINRGSGVHQGSIPSGSITHQSMHQSGTVSANGSHSIAQGITPLAASLTPHHCLPSSQDMPLRIVVDARYVGAIIGQGGSSIREITKESKARCVVDVQRASRDLTKNAEKVISILGQPEGCSKACIKILEVVRKEMEKDNSISQHPDIELKIRAHNQLVGRLIGRGGATIKKIMEDTGAHIYVSNEPTLARDAYALMPPYAASSVYGSDMSVHLERTVTVKASTMNVVSAAEQKISQKLRLSFEADVNSRIMFSSTGAAATMPLMTSMGETGYLGAAAGVPAAQYVRSTVGTAVAITGQQQVRTVHMWVPNNMVGALIGAKGAHIRSAIRLTGAQLRIEGGGTNKDKKESRGEGNNEKSDKDNAVTELVKKELVEADERVNELDKNENNSDEKQNGKKEENVEKAASPKLSKDKDKDVHAEERLVTITGNDPQQYKAQFWIYQRIAEQSCHYMDEVRLCTEIAVPSRLVGRIIGKGGQNVRELQRLTGAQVKIPDDAGDDENQKATIVRVLGNFQSSQAVQVKLGQLITDFSQRLNIGPANGQSTSNTQATGSSPGLQELQW</sequence>
<feature type="compositionally biased region" description="Basic and acidic residues" evidence="3">
    <location>
        <begin position="553"/>
        <end position="612"/>
    </location>
</feature>
<dbReference type="CDD" id="cd22403">
    <property type="entry name" value="KH-I_IGF2BP_rpt4"/>
    <property type="match status" value="1"/>
</dbReference>
<organism evidence="5">
    <name type="scientific">Brugia pahangi</name>
    <name type="common">Filarial nematode worm</name>
    <dbReference type="NCBI Taxonomy" id="6280"/>
    <lineage>
        <taxon>Eukaryota</taxon>
        <taxon>Metazoa</taxon>
        <taxon>Ecdysozoa</taxon>
        <taxon>Nematoda</taxon>
        <taxon>Chromadorea</taxon>
        <taxon>Rhabditida</taxon>
        <taxon>Spirurina</taxon>
        <taxon>Spiruromorpha</taxon>
        <taxon>Filarioidea</taxon>
        <taxon>Onchocercidae</taxon>
        <taxon>Brugia</taxon>
    </lineage>
</organism>
<name>A0A158PQP7_BRUPA</name>
<evidence type="ECO:0000256" key="2">
    <source>
        <dbReference type="PROSITE-ProRule" id="PRU00117"/>
    </source>
</evidence>
<dbReference type="InterPro" id="IPR004088">
    <property type="entry name" value="KH_dom_type_1"/>
</dbReference>
<dbReference type="InterPro" id="IPR004087">
    <property type="entry name" value="KH_dom"/>
</dbReference>
<dbReference type="STRING" id="6280.A0A158PQP7"/>
<feature type="compositionally biased region" description="Polar residues" evidence="3">
    <location>
        <begin position="221"/>
        <end position="244"/>
    </location>
</feature>
<accession>A0A158PQP7</accession>
<reference evidence="5" key="1">
    <citation type="submission" date="2016-04" db="UniProtKB">
        <authorList>
            <consortium name="WormBaseParasite"/>
        </authorList>
    </citation>
    <scope>IDENTIFICATION</scope>
</reference>
<feature type="domain" description="K Homology" evidence="4">
    <location>
        <begin position="665"/>
        <end position="738"/>
    </location>
</feature>
<keyword evidence="1" id="KW-0677">Repeat</keyword>
<feature type="domain" description="K Homology" evidence="4">
    <location>
        <begin position="510"/>
        <end position="655"/>
    </location>
</feature>
<feature type="domain" description="K Homology" evidence="4">
    <location>
        <begin position="267"/>
        <end position="342"/>
    </location>
</feature>
<feature type="region of interest" description="Disordered" evidence="3">
    <location>
        <begin position="747"/>
        <end position="771"/>
    </location>
</feature>
<proteinExistence type="predicted"/>
<protein>
    <submittedName>
        <fullName evidence="5">KH domain-containing protein</fullName>
    </submittedName>
</protein>
<evidence type="ECO:0000256" key="1">
    <source>
        <dbReference type="ARBA" id="ARBA00022737"/>
    </source>
</evidence>
<dbReference type="GO" id="GO:0003723">
    <property type="term" value="F:RNA binding"/>
    <property type="evidence" value="ECO:0007669"/>
    <property type="project" value="UniProtKB-UniRule"/>
</dbReference>
<feature type="domain" description="K Homology" evidence="4">
    <location>
        <begin position="355"/>
        <end position="449"/>
    </location>
</feature>
<dbReference type="PROSITE" id="PS50084">
    <property type="entry name" value="KH_TYPE_1"/>
    <property type="match status" value="4"/>
</dbReference>
<feature type="region of interest" description="Disordered" evidence="3">
    <location>
        <begin position="548"/>
        <end position="627"/>
    </location>
</feature>